<name>A0A1F5G8U4_9BACT</name>
<dbReference type="SUPFAM" id="SSF63817">
    <property type="entry name" value="Sortase"/>
    <property type="match status" value="1"/>
</dbReference>
<dbReference type="Proteomes" id="UP000178577">
    <property type="component" value="Unassembled WGS sequence"/>
</dbReference>
<evidence type="ECO:0000313" key="4">
    <source>
        <dbReference type="Proteomes" id="UP000178577"/>
    </source>
</evidence>
<evidence type="ECO:0008006" key="5">
    <source>
        <dbReference type="Google" id="ProtNLM"/>
    </source>
</evidence>
<sequence>MVQAVYVKAKPKILGQAKDTRRDRYFFALVSLIGLSAIIFAAWPILIWQITTLPRLTAGVNRLPIPKSEVLSAKSTLESNVQVVKDPDGFSYFVPTNLVIEEKDRPTEFYLSIPKLKIFKAKVKVDNLNFYISLSHFPNSALPGEVGNSFITGHSVLPQFYDPTNYLTIFSKLSDLEIGDDVITELGGNKFQYTVGYSKIVDPHDLSVLSKISPNGRNLTLMTCVPPGANTKRLVVVTSLL</sequence>
<comment type="caution">
    <text evidence="3">The sequence shown here is derived from an EMBL/GenBank/DDBJ whole genome shotgun (WGS) entry which is preliminary data.</text>
</comment>
<keyword evidence="2" id="KW-1133">Transmembrane helix</keyword>
<dbReference type="Gene3D" id="2.40.260.10">
    <property type="entry name" value="Sortase"/>
    <property type="match status" value="1"/>
</dbReference>
<dbReference type="EMBL" id="MFAY01000042">
    <property type="protein sequence ID" value="OGD88313.1"/>
    <property type="molecule type" value="Genomic_DNA"/>
</dbReference>
<evidence type="ECO:0000256" key="1">
    <source>
        <dbReference type="ARBA" id="ARBA00022801"/>
    </source>
</evidence>
<evidence type="ECO:0000313" key="3">
    <source>
        <dbReference type="EMBL" id="OGD88313.1"/>
    </source>
</evidence>
<organism evidence="3 4">
    <name type="scientific">Candidatus Curtissbacteria bacterium RIFCSPHIGHO2_01_FULL_40_12</name>
    <dbReference type="NCBI Taxonomy" id="1797710"/>
    <lineage>
        <taxon>Bacteria</taxon>
        <taxon>Candidatus Curtissiibacteriota</taxon>
    </lineage>
</organism>
<dbReference type="GO" id="GO:0016787">
    <property type="term" value="F:hydrolase activity"/>
    <property type="evidence" value="ECO:0007669"/>
    <property type="project" value="UniProtKB-KW"/>
</dbReference>
<proteinExistence type="predicted"/>
<dbReference type="Pfam" id="PF04203">
    <property type="entry name" value="Sortase"/>
    <property type="match status" value="1"/>
</dbReference>
<dbReference type="AlphaFoldDB" id="A0A1F5G8U4"/>
<gene>
    <name evidence="3" type="ORF">A2693_01705</name>
</gene>
<keyword evidence="2" id="KW-0812">Transmembrane</keyword>
<feature type="transmembrane region" description="Helical" evidence="2">
    <location>
        <begin position="25"/>
        <end position="48"/>
    </location>
</feature>
<reference evidence="3 4" key="1">
    <citation type="journal article" date="2016" name="Nat. Commun.">
        <title>Thousands of microbial genomes shed light on interconnected biogeochemical processes in an aquifer system.</title>
        <authorList>
            <person name="Anantharaman K."/>
            <person name="Brown C.T."/>
            <person name="Hug L.A."/>
            <person name="Sharon I."/>
            <person name="Castelle C.J."/>
            <person name="Probst A.J."/>
            <person name="Thomas B.C."/>
            <person name="Singh A."/>
            <person name="Wilkins M.J."/>
            <person name="Karaoz U."/>
            <person name="Brodie E.L."/>
            <person name="Williams K.H."/>
            <person name="Hubbard S.S."/>
            <person name="Banfield J.F."/>
        </authorList>
    </citation>
    <scope>NUCLEOTIDE SEQUENCE [LARGE SCALE GENOMIC DNA]</scope>
</reference>
<protein>
    <recommendedName>
        <fullName evidence="5">Sortase</fullName>
    </recommendedName>
</protein>
<dbReference type="InterPro" id="IPR005754">
    <property type="entry name" value="Sortase"/>
</dbReference>
<dbReference type="NCBIfam" id="TIGR01076">
    <property type="entry name" value="sortase_fam"/>
    <property type="match status" value="1"/>
</dbReference>
<keyword evidence="2" id="KW-0472">Membrane</keyword>
<accession>A0A1F5G8U4</accession>
<dbReference type="InterPro" id="IPR023365">
    <property type="entry name" value="Sortase_dom-sf"/>
</dbReference>
<evidence type="ECO:0000256" key="2">
    <source>
        <dbReference type="SAM" id="Phobius"/>
    </source>
</evidence>
<keyword evidence="1" id="KW-0378">Hydrolase</keyword>